<reference evidence="1 2" key="1">
    <citation type="journal article" date="2018" name="Sci. Rep.">
        <title>Comparative genomics provides insights into the lifestyle and reveals functional heterogeneity of dark septate endophytic fungi.</title>
        <authorList>
            <person name="Knapp D.G."/>
            <person name="Nemeth J.B."/>
            <person name="Barry K."/>
            <person name="Hainaut M."/>
            <person name="Henrissat B."/>
            <person name="Johnson J."/>
            <person name="Kuo A."/>
            <person name="Lim J.H.P."/>
            <person name="Lipzen A."/>
            <person name="Nolan M."/>
            <person name="Ohm R.A."/>
            <person name="Tamas L."/>
            <person name="Grigoriev I.V."/>
            <person name="Spatafora J.W."/>
            <person name="Nagy L.G."/>
            <person name="Kovacs G.M."/>
        </authorList>
    </citation>
    <scope>NUCLEOTIDE SEQUENCE [LARGE SCALE GENOMIC DNA]</scope>
    <source>
        <strain evidence="1 2">DSE2036</strain>
    </source>
</reference>
<evidence type="ECO:0000313" key="2">
    <source>
        <dbReference type="Proteomes" id="UP000244855"/>
    </source>
</evidence>
<dbReference type="OrthoDB" id="184880at2759"/>
<accession>A0A2V1DM71</accession>
<dbReference type="SUPFAM" id="SSF53335">
    <property type="entry name" value="S-adenosyl-L-methionine-dependent methyltransferases"/>
    <property type="match status" value="1"/>
</dbReference>
<proteinExistence type="predicted"/>
<evidence type="ECO:0000313" key="1">
    <source>
        <dbReference type="EMBL" id="PVH99282.1"/>
    </source>
</evidence>
<gene>
    <name evidence="1" type="ORF">DM02DRAFT_504849</name>
</gene>
<name>A0A2V1DM71_9PLEO</name>
<feature type="non-terminal residue" evidence="1">
    <location>
        <position position="1"/>
    </location>
</feature>
<evidence type="ECO:0008006" key="3">
    <source>
        <dbReference type="Google" id="ProtNLM"/>
    </source>
</evidence>
<dbReference type="InterPro" id="IPR029063">
    <property type="entry name" value="SAM-dependent_MTases_sf"/>
</dbReference>
<dbReference type="AlphaFoldDB" id="A0A2V1DM71"/>
<dbReference type="CDD" id="cd02440">
    <property type="entry name" value="AdoMet_MTases"/>
    <property type="match status" value="1"/>
</dbReference>
<keyword evidence="2" id="KW-1185">Reference proteome</keyword>
<protein>
    <recommendedName>
        <fullName evidence="3">Methyltransferase domain-containing protein</fullName>
    </recommendedName>
</protein>
<dbReference type="STRING" id="97972.A0A2V1DM71"/>
<organism evidence="1 2">
    <name type="scientific">Periconia macrospinosa</name>
    <dbReference type="NCBI Taxonomy" id="97972"/>
    <lineage>
        <taxon>Eukaryota</taxon>
        <taxon>Fungi</taxon>
        <taxon>Dikarya</taxon>
        <taxon>Ascomycota</taxon>
        <taxon>Pezizomycotina</taxon>
        <taxon>Dothideomycetes</taxon>
        <taxon>Pleosporomycetidae</taxon>
        <taxon>Pleosporales</taxon>
        <taxon>Massarineae</taxon>
        <taxon>Periconiaceae</taxon>
        <taxon>Periconia</taxon>
    </lineage>
</organism>
<feature type="non-terminal residue" evidence="1">
    <location>
        <position position="189"/>
    </location>
</feature>
<dbReference type="Proteomes" id="UP000244855">
    <property type="component" value="Unassembled WGS sequence"/>
</dbReference>
<dbReference type="EMBL" id="KZ805395">
    <property type="protein sequence ID" value="PVH99282.1"/>
    <property type="molecule type" value="Genomic_DNA"/>
</dbReference>
<dbReference type="Pfam" id="PF13489">
    <property type="entry name" value="Methyltransf_23"/>
    <property type="match status" value="1"/>
</dbReference>
<sequence>NELTRLALQHVIIKDAMKGKLVYAPISFSESPLQILDVCTGDGLWIRDLQALISPNDSQHNYIGTDIEPSYFPQDPPKNTRYHVQNATKPWPEEWKARFDFIHQRLAIAVPGNEENTQAVLRAYIDMLKPGGWIQLVEIRRWTKENDGQAFKDMSVCLADMIESIGASLKHIDHAKSWFETLGLVDVQE</sequence>
<dbReference type="Gene3D" id="3.40.50.150">
    <property type="entry name" value="Vaccinia Virus protein VP39"/>
    <property type="match status" value="1"/>
</dbReference>